<dbReference type="Gene3D" id="2.30.39.10">
    <property type="entry name" value="Alpha-1-antitrypsin, domain 1"/>
    <property type="match status" value="1"/>
</dbReference>
<reference evidence="4 5" key="1">
    <citation type="submission" date="2024-01" db="EMBL/GenBank/DDBJ databases">
        <title>The genomes of 5 underutilized Papilionoideae crops provide insights into root nodulation and disease resistanc.</title>
        <authorList>
            <person name="Yuan L."/>
        </authorList>
    </citation>
    <scope>NUCLEOTIDE SEQUENCE [LARGE SCALE GENOMIC DNA]</scope>
    <source>
        <strain evidence="4">ZHUSHIDOU_FW_LH</strain>
        <tissue evidence="4">Leaf</tissue>
    </source>
</reference>
<evidence type="ECO:0000259" key="3">
    <source>
        <dbReference type="SMART" id="SM00093"/>
    </source>
</evidence>
<dbReference type="Gene3D" id="3.30.497.10">
    <property type="entry name" value="Antithrombin, subunit I, domain 2"/>
    <property type="match status" value="1"/>
</dbReference>
<protein>
    <recommendedName>
        <fullName evidence="3">Serpin domain-containing protein</fullName>
    </recommendedName>
</protein>
<dbReference type="InterPro" id="IPR023796">
    <property type="entry name" value="Serpin_dom"/>
</dbReference>
<dbReference type="PANTHER" id="PTHR11461">
    <property type="entry name" value="SERINE PROTEASE INHIBITOR, SERPIN"/>
    <property type="match status" value="1"/>
</dbReference>
<evidence type="ECO:0000256" key="1">
    <source>
        <dbReference type="ARBA" id="ARBA00009500"/>
    </source>
</evidence>
<organism evidence="4 5">
    <name type="scientific">Crotalaria pallida</name>
    <name type="common">Smooth rattlebox</name>
    <name type="synonym">Crotalaria striata</name>
    <dbReference type="NCBI Taxonomy" id="3830"/>
    <lineage>
        <taxon>Eukaryota</taxon>
        <taxon>Viridiplantae</taxon>
        <taxon>Streptophyta</taxon>
        <taxon>Embryophyta</taxon>
        <taxon>Tracheophyta</taxon>
        <taxon>Spermatophyta</taxon>
        <taxon>Magnoliopsida</taxon>
        <taxon>eudicotyledons</taxon>
        <taxon>Gunneridae</taxon>
        <taxon>Pentapetalae</taxon>
        <taxon>rosids</taxon>
        <taxon>fabids</taxon>
        <taxon>Fabales</taxon>
        <taxon>Fabaceae</taxon>
        <taxon>Papilionoideae</taxon>
        <taxon>50 kb inversion clade</taxon>
        <taxon>genistoids sensu lato</taxon>
        <taxon>core genistoids</taxon>
        <taxon>Crotalarieae</taxon>
        <taxon>Crotalaria</taxon>
    </lineage>
</organism>
<dbReference type="CDD" id="cd02043">
    <property type="entry name" value="serpinP_plants"/>
    <property type="match status" value="1"/>
</dbReference>
<comment type="caution">
    <text evidence="4">The sequence shown here is derived from an EMBL/GenBank/DDBJ whole genome shotgun (WGS) entry which is preliminary data.</text>
</comment>
<dbReference type="InterPro" id="IPR036186">
    <property type="entry name" value="Serpin_sf"/>
</dbReference>
<dbReference type="InterPro" id="IPR000215">
    <property type="entry name" value="Serpin_fam"/>
</dbReference>
<dbReference type="EMBL" id="JAYWIO010000002">
    <property type="protein sequence ID" value="KAK7283508.1"/>
    <property type="molecule type" value="Genomic_DNA"/>
</dbReference>
<keyword evidence="5" id="KW-1185">Reference proteome</keyword>
<dbReference type="InterPro" id="IPR042178">
    <property type="entry name" value="Serpin_sf_1"/>
</dbReference>
<sequence length="433" mass="48528">MHESSISNQTKVGINIANHLFSSFSKKEEDKNIVFSPLSIYVALSMVAAGSNGPTRDQLLSFLNSKSTDHLNSLASHLASSVLYSGGGRPADTDSDTDSDSDISYGRFSLWAPLLHFVNGLWIDRSYTLKASFENLIRNDYKAIMASVDFGTKADEVRKEVNSWAKKETAGVIDDVLPPGSLDSLTKLVFANALYFNAKWEEEFEKIFTHDYDFHLLNNTSVEVPFLVDGWRRHKFISAFDGFKVLRLPYMKGNDKRQFSMYIFLPDAKDGLSALIEKAVSEPGFLEHNLPQQKVEVRKFMIPKFKFSFEIDISKVLQEMGLVLPFSEEDGDFSEMVDSIVGESPWISAIFQKAFIEVNEEGTEAAAVTMISLRGGGGPPSPTEKAIDFVADHPFLFLIREDLTKTVLFIGQMLNPLVDFSSCHVEENLHIDR</sequence>
<dbReference type="SMART" id="SM00093">
    <property type="entry name" value="SERPIN"/>
    <property type="match status" value="1"/>
</dbReference>
<dbReference type="SUPFAM" id="SSF56574">
    <property type="entry name" value="Serpins"/>
    <property type="match status" value="1"/>
</dbReference>
<name>A0AAN9INV5_CROPI</name>
<dbReference type="Pfam" id="PF00079">
    <property type="entry name" value="Serpin"/>
    <property type="match status" value="1"/>
</dbReference>
<dbReference type="GO" id="GO:0004867">
    <property type="term" value="F:serine-type endopeptidase inhibitor activity"/>
    <property type="evidence" value="ECO:0007669"/>
    <property type="project" value="InterPro"/>
</dbReference>
<dbReference type="InterPro" id="IPR023795">
    <property type="entry name" value="Serpin_CS"/>
</dbReference>
<dbReference type="PROSITE" id="PS00284">
    <property type="entry name" value="SERPIN"/>
    <property type="match status" value="1"/>
</dbReference>
<evidence type="ECO:0000313" key="4">
    <source>
        <dbReference type="EMBL" id="KAK7283508.1"/>
    </source>
</evidence>
<proteinExistence type="inferred from homology"/>
<evidence type="ECO:0000256" key="2">
    <source>
        <dbReference type="RuleBase" id="RU000411"/>
    </source>
</evidence>
<dbReference type="PANTHER" id="PTHR11461:SF211">
    <property type="entry name" value="GH10112P-RELATED"/>
    <property type="match status" value="1"/>
</dbReference>
<dbReference type="Proteomes" id="UP001372338">
    <property type="component" value="Unassembled WGS sequence"/>
</dbReference>
<dbReference type="GO" id="GO:0005615">
    <property type="term" value="C:extracellular space"/>
    <property type="evidence" value="ECO:0007669"/>
    <property type="project" value="InterPro"/>
</dbReference>
<feature type="domain" description="Serpin" evidence="3">
    <location>
        <begin position="18"/>
        <end position="416"/>
    </location>
</feature>
<gene>
    <name evidence="4" type="ORF">RIF29_13069</name>
</gene>
<comment type="similarity">
    <text evidence="1 2">Belongs to the serpin family.</text>
</comment>
<dbReference type="InterPro" id="IPR042185">
    <property type="entry name" value="Serpin_sf_2"/>
</dbReference>
<dbReference type="AlphaFoldDB" id="A0AAN9INV5"/>
<evidence type="ECO:0000313" key="5">
    <source>
        <dbReference type="Proteomes" id="UP001372338"/>
    </source>
</evidence>
<accession>A0AAN9INV5</accession>